<evidence type="ECO:0000256" key="1">
    <source>
        <dbReference type="SAM" id="MobiDB-lite"/>
    </source>
</evidence>
<dbReference type="OrthoDB" id="3364132at2759"/>
<dbReference type="EMBL" id="KV417336">
    <property type="protein sequence ID" value="KZO90665.1"/>
    <property type="molecule type" value="Genomic_DNA"/>
</dbReference>
<dbReference type="PANTHER" id="PTHR36223">
    <property type="entry name" value="BETA-LACTAMASE-TYPE TRANSPEPTIDASE FOLD DOMAIN CONTAINING PROTEIN"/>
    <property type="match status" value="1"/>
</dbReference>
<keyword evidence="3" id="KW-1185">Reference proteome</keyword>
<feature type="compositionally biased region" description="Low complexity" evidence="1">
    <location>
        <begin position="192"/>
        <end position="208"/>
    </location>
</feature>
<dbReference type="PANTHER" id="PTHR36223:SF5">
    <property type="entry name" value="BETA-LACTAMASE-TYPE TRANSPEPTIDASE FOLD DOMAIN CONTAINING PROTEIN"/>
    <property type="match status" value="1"/>
</dbReference>
<feature type="region of interest" description="Disordered" evidence="1">
    <location>
        <begin position="270"/>
        <end position="312"/>
    </location>
</feature>
<organism evidence="2 3">
    <name type="scientific">Calocera viscosa (strain TUFC12733)</name>
    <dbReference type="NCBI Taxonomy" id="1330018"/>
    <lineage>
        <taxon>Eukaryota</taxon>
        <taxon>Fungi</taxon>
        <taxon>Dikarya</taxon>
        <taxon>Basidiomycota</taxon>
        <taxon>Agaricomycotina</taxon>
        <taxon>Dacrymycetes</taxon>
        <taxon>Dacrymycetales</taxon>
        <taxon>Dacrymycetaceae</taxon>
        <taxon>Calocera</taxon>
    </lineage>
</organism>
<reference evidence="2 3" key="1">
    <citation type="journal article" date="2016" name="Mol. Biol. Evol.">
        <title>Comparative Genomics of Early-Diverging Mushroom-Forming Fungi Provides Insights into the Origins of Lignocellulose Decay Capabilities.</title>
        <authorList>
            <person name="Nagy L.G."/>
            <person name="Riley R."/>
            <person name="Tritt A."/>
            <person name="Adam C."/>
            <person name="Daum C."/>
            <person name="Floudas D."/>
            <person name="Sun H."/>
            <person name="Yadav J.S."/>
            <person name="Pangilinan J."/>
            <person name="Larsson K.H."/>
            <person name="Matsuura K."/>
            <person name="Barry K."/>
            <person name="Labutti K."/>
            <person name="Kuo R."/>
            <person name="Ohm R.A."/>
            <person name="Bhattacharya S.S."/>
            <person name="Shirouzu T."/>
            <person name="Yoshinaga Y."/>
            <person name="Martin F.M."/>
            <person name="Grigoriev I.V."/>
            <person name="Hibbett D.S."/>
        </authorList>
    </citation>
    <scope>NUCLEOTIDE SEQUENCE [LARGE SCALE GENOMIC DNA]</scope>
    <source>
        <strain evidence="2 3">TUFC12733</strain>
    </source>
</reference>
<proteinExistence type="predicted"/>
<evidence type="ECO:0000313" key="3">
    <source>
        <dbReference type="Proteomes" id="UP000076738"/>
    </source>
</evidence>
<dbReference type="Proteomes" id="UP000076738">
    <property type="component" value="Unassembled WGS sequence"/>
</dbReference>
<feature type="region of interest" description="Disordered" evidence="1">
    <location>
        <begin position="130"/>
        <end position="214"/>
    </location>
</feature>
<name>A0A167GKY7_CALVF</name>
<evidence type="ECO:0000313" key="2">
    <source>
        <dbReference type="EMBL" id="KZO90665.1"/>
    </source>
</evidence>
<protein>
    <submittedName>
        <fullName evidence="2">Uncharacterized protein</fullName>
    </submittedName>
</protein>
<dbReference type="AlphaFoldDB" id="A0A167GKY7"/>
<accession>A0A167GKY7</accession>
<feature type="compositionally biased region" description="Acidic residues" evidence="1">
    <location>
        <begin position="140"/>
        <end position="157"/>
    </location>
</feature>
<sequence length="331" mass="36308">MARLGDFEAFIVVDGTTLPEHCAIATRNGLKTGCVVQSEKGKTFMLRWKDMTRSHRAWGRVFVDGEHAASRVFNGDFEEVVCKGFCDGGSGHAEFCFGQVEFTDDGSLALADDEAFGTIELFIETGDWNDDPGSVHCDDEGISAENDDDDPADDNDPDWVPPGLSSQRTGSIDEMKEEGEEPGIPGNLNTPSSSSSKGASNSSNTSSSVRDEEYLKPVYEMNKKGCDHRVEAGALIDDQEDYYDFQPDGSPPWHFVFKYRSRARLLAEGIIPPKEESADTDQSSSPDSKRGVKRKSVKQDNDSEDDDSEMKELKAQRAVVNVCISFGDQLG</sequence>
<gene>
    <name evidence="2" type="ORF">CALVIDRAFT_386892</name>
</gene>